<keyword evidence="1" id="KW-0812">Transmembrane</keyword>
<name>W7DQ32_9LIST</name>
<keyword evidence="1" id="KW-1133">Transmembrane helix</keyword>
<dbReference type="Proteomes" id="UP000019241">
    <property type="component" value="Unassembled WGS sequence"/>
</dbReference>
<accession>W7DQ32</accession>
<feature type="transmembrane region" description="Helical" evidence="1">
    <location>
        <begin position="15"/>
        <end position="38"/>
    </location>
</feature>
<evidence type="ECO:0000313" key="3">
    <source>
        <dbReference type="Proteomes" id="UP000019241"/>
    </source>
</evidence>
<dbReference type="EMBL" id="AODM01000050">
    <property type="protein sequence ID" value="EUJ51870.1"/>
    <property type="molecule type" value="Genomic_DNA"/>
</dbReference>
<evidence type="ECO:0000313" key="2">
    <source>
        <dbReference type="EMBL" id="EUJ51870.1"/>
    </source>
</evidence>
<evidence type="ECO:0000256" key="1">
    <source>
        <dbReference type="SAM" id="Phobius"/>
    </source>
</evidence>
<proteinExistence type="predicted"/>
<organism evidence="2 3">
    <name type="scientific">Listeria fleischmannii FSL S10-1203</name>
    <dbReference type="NCBI Taxonomy" id="1265822"/>
    <lineage>
        <taxon>Bacteria</taxon>
        <taxon>Bacillati</taxon>
        <taxon>Bacillota</taxon>
        <taxon>Bacilli</taxon>
        <taxon>Bacillales</taxon>
        <taxon>Listeriaceae</taxon>
        <taxon>Listeria</taxon>
    </lineage>
</organism>
<gene>
    <name evidence="2" type="ORF">MCOL2_14693</name>
</gene>
<comment type="caution">
    <text evidence="2">The sequence shown here is derived from an EMBL/GenBank/DDBJ whole genome shotgun (WGS) entry which is preliminary data.</text>
</comment>
<dbReference type="AlphaFoldDB" id="W7DQ32"/>
<dbReference type="PATRIC" id="fig|1265822.4.peg.2985"/>
<sequence>MSFLLYLIKVWVGELYFLIYILQTNILMKINVLSFILWHKKIDFTINAISHLPKMLKINNFDAHK</sequence>
<reference evidence="2 3" key="1">
    <citation type="submission" date="2012-12" db="EMBL/GenBank/DDBJ databases">
        <title>Novel taxa of Listeriaceae from agricultural environments in the United States.</title>
        <authorList>
            <person name="den Bakker H.C."/>
            <person name="Allred A."/>
            <person name="Warchocki S."/>
            <person name="Wright E.M."/>
            <person name="Burrell A."/>
            <person name="Nightingale K.K."/>
            <person name="Kephart D."/>
            <person name="Wiedmann M."/>
        </authorList>
    </citation>
    <scope>NUCLEOTIDE SEQUENCE [LARGE SCALE GENOMIC DNA]</scope>
    <source>
        <strain evidence="2 3">FSL S10-1203</strain>
    </source>
</reference>
<keyword evidence="1" id="KW-0472">Membrane</keyword>
<protein>
    <submittedName>
        <fullName evidence="2">Uncharacterized protein</fullName>
    </submittedName>
</protein>